<dbReference type="Pfam" id="PF11739">
    <property type="entry name" value="YdbH-like"/>
    <property type="match status" value="1"/>
</dbReference>
<evidence type="ECO:0000313" key="2">
    <source>
        <dbReference type="Proteomes" id="UP000324760"/>
    </source>
</evidence>
<dbReference type="RefSeq" id="WP_138988858.1">
    <property type="nucleotide sequence ID" value="NZ_CP043869.1"/>
</dbReference>
<dbReference type="EMBL" id="CP043869">
    <property type="protein sequence ID" value="QEQ96152.1"/>
    <property type="molecule type" value="Genomic_DNA"/>
</dbReference>
<sequence>MKKWLATSLVLLIILPVLAYTSLPGIAKYVVEQWLLEQGFQKPVFTVEYPSPKALLISELRVEKITDNRVSKLSAGPISINYDPWDLLLKGELSRIEIPLAELDIEMTGAQSAPPEEDTALSGFDLIQLLPEQWLDFAPSKELVIGQLSIHWHGPEQADFRFTGNVYLTQEQLLTRVMTTIDDKAIARTDLILDDLNRMQFNIIDDANTTTLTSVGQFQTKDGRIQFSLLHDINLKDTLEIAKRLPLGFEIPLSITQGHYNGTSHISFPDQIRDSLNRWLLSLDIDQDYSLEAQVQLPFKEAKTTSLMLSGNTRFNLASGLNIELSKQSHVSLNQLHYDNWRLGKLTLHLPDGLQANIDQSSNAKPFKLIVEPENLSHPDHQITLQPATFSIDEIDLQKLHATIDIQLPSVKAKVAGNQLPPVTLQGKSYVRWPKVDTALAVSALDLPLHTAISIAANFDKQIIDAQWRLKEFPLATDLSLLAPYLPVKEIPENFSIQRGNYTHNGRFQWFSGRLDGTINHAITELDINYEQVQLLNTELRSTTYLRGDRIDDKGTLRIKTLAVGLPLENIQIDYRLNKIGSPHTIADVSTLSAQLLGGTLAAEPFYTVLSDPNLSTNITLRELSLNALLQLERQPGLSGEGILDVNLPLRLNHQGFRITAGALKSRGPGMIRYQPDGNVKALAKNNTGLSLALDALSNFRYRVLNAEVNYAPNGALLLKTQLSGENPDWNNGQAVNFSVNIQENVLKLLKTLQFADNLTESIEKRYRKP</sequence>
<name>A0A5P1RA38_9GAMM</name>
<proteinExistence type="predicted"/>
<gene>
    <name evidence="1" type="ORF">F0U83_05220</name>
</gene>
<reference evidence="1 2" key="1">
    <citation type="journal article" date="2019" name="Biochem. Eng. J.">
        <title>Metabolic engineering of the marine bacteria Neptunomonas concharum for the production of acetoin and meso-2,3-butanediol from acetate.</title>
        <authorList>
            <person name="Li W."/>
            <person name="Pu N."/>
            <person name="Liu C.-X."/>
            <person name="Yuan Q.-P."/>
            <person name="Li Z.-J."/>
        </authorList>
    </citation>
    <scope>NUCLEOTIDE SEQUENCE [LARGE SCALE GENOMIC DNA]</scope>
    <source>
        <strain evidence="1 2">JCM17730</strain>
    </source>
</reference>
<dbReference type="Proteomes" id="UP000324760">
    <property type="component" value="Chromosome"/>
</dbReference>
<evidence type="ECO:0000313" key="1">
    <source>
        <dbReference type="EMBL" id="QEQ96152.1"/>
    </source>
</evidence>
<dbReference type="InterPro" id="IPR021730">
    <property type="entry name" value="YdbH"/>
</dbReference>
<dbReference type="OrthoDB" id="9759996at2"/>
<organism evidence="1 2">
    <name type="scientific">Neptunomonas concharum</name>
    <dbReference type="NCBI Taxonomy" id="1031538"/>
    <lineage>
        <taxon>Bacteria</taxon>
        <taxon>Pseudomonadati</taxon>
        <taxon>Pseudomonadota</taxon>
        <taxon>Gammaproteobacteria</taxon>
        <taxon>Oceanospirillales</taxon>
        <taxon>Oceanospirillaceae</taxon>
        <taxon>Neptunomonas</taxon>
    </lineage>
</organism>
<dbReference type="KEGG" id="ncu:F0U83_05220"/>
<dbReference type="AlphaFoldDB" id="A0A5P1RA38"/>
<protein>
    <submittedName>
        <fullName evidence="1">Uncharacterized protein</fullName>
    </submittedName>
</protein>
<accession>A0A5P1RA38</accession>
<keyword evidence="2" id="KW-1185">Reference proteome</keyword>